<organism evidence="3 4">
    <name type="scientific">Nocardioides kongjuensis</name>
    <dbReference type="NCBI Taxonomy" id="349522"/>
    <lineage>
        <taxon>Bacteria</taxon>
        <taxon>Bacillati</taxon>
        <taxon>Actinomycetota</taxon>
        <taxon>Actinomycetes</taxon>
        <taxon>Propionibacteriales</taxon>
        <taxon>Nocardioidaceae</taxon>
        <taxon>Nocardioides</taxon>
    </lineage>
</organism>
<keyword evidence="1" id="KW-0732">Signal</keyword>
<evidence type="ECO:0000259" key="2">
    <source>
        <dbReference type="Pfam" id="PF08450"/>
    </source>
</evidence>
<feature type="chain" id="PRO_5032298645" evidence="1">
    <location>
        <begin position="32"/>
        <end position="346"/>
    </location>
</feature>
<dbReference type="Gene3D" id="2.120.10.30">
    <property type="entry name" value="TolB, C-terminal domain"/>
    <property type="match status" value="1"/>
</dbReference>
<keyword evidence="4" id="KW-1185">Reference proteome</keyword>
<dbReference type="InterPro" id="IPR053224">
    <property type="entry name" value="Sensory_adhesion_molecule"/>
</dbReference>
<dbReference type="PANTHER" id="PTHR31460:SF3">
    <property type="entry name" value="MESOCENTIN"/>
    <property type="match status" value="1"/>
</dbReference>
<evidence type="ECO:0000313" key="3">
    <source>
        <dbReference type="EMBL" id="NYD32263.1"/>
    </source>
</evidence>
<dbReference type="SUPFAM" id="SSF63829">
    <property type="entry name" value="Calcium-dependent phosphotriesterase"/>
    <property type="match status" value="1"/>
</dbReference>
<dbReference type="RefSeq" id="WP_179728466.1">
    <property type="nucleotide sequence ID" value="NZ_BAABEF010000001.1"/>
</dbReference>
<accession>A0A852RBE7</accession>
<dbReference type="EMBL" id="JACCBF010000001">
    <property type="protein sequence ID" value="NYD32263.1"/>
    <property type="molecule type" value="Genomic_DNA"/>
</dbReference>
<dbReference type="InterPro" id="IPR011042">
    <property type="entry name" value="6-blade_b-propeller_TolB-like"/>
</dbReference>
<protein>
    <submittedName>
        <fullName evidence="3">Sugar lactone lactonase YvrE</fullName>
    </submittedName>
</protein>
<proteinExistence type="predicted"/>
<sequence>MNRTTIASTLLAATAVSTLGAAFGTATPAFADKDRDNGHAAVYNLHGDAVDASNPAGSKFEGIGADEKRGRFYVSEVTGGEIHRGRAGVSWTQEWLAGNGTDGRYTARGVTVDDKGRVYIAGGPNGINDAGANGIGNPGTDNPTRPDLWVYSKKGDLLAALQIPGKPVFLNDVAIGPDGAAYFTNSKAAEVYKVDKGRNGWRVRLFADASATIATQAGFNLGGIVVTEDQKALVVAQGNTGALWRFSLGTGKVSAVRTGGADLTDADGLVLQGNRLTVVRNFKKQIATLRLSADGRKAKLVRQAASSPDRVLTTAKEFRGEVLYVDSKFDEPVASGPYEVIADPTR</sequence>
<gene>
    <name evidence="3" type="ORF">BJ958_003809</name>
</gene>
<dbReference type="Pfam" id="PF08450">
    <property type="entry name" value="SGL"/>
    <property type="match status" value="1"/>
</dbReference>
<evidence type="ECO:0000256" key="1">
    <source>
        <dbReference type="SAM" id="SignalP"/>
    </source>
</evidence>
<name>A0A852RBE7_9ACTN</name>
<comment type="caution">
    <text evidence="3">The sequence shown here is derived from an EMBL/GenBank/DDBJ whole genome shotgun (WGS) entry which is preliminary data.</text>
</comment>
<dbReference type="InterPro" id="IPR013658">
    <property type="entry name" value="SGL"/>
</dbReference>
<dbReference type="Proteomes" id="UP000582231">
    <property type="component" value="Unassembled WGS sequence"/>
</dbReference>
<evidence type="ECO:0000313" key="4">
    <source>
        <dbReference type="Proteomes" id="UP000582231"/>
    </source>
</evidence>
<dbReference type="PANTHER" id="PTHR31460">
    <property type="match status" value="1"/>
</dbReference>
<feature type="signal peptide" evidence="1">
    <location>
        <begin position="1"/>
        <end position="31"/>
    </location>
</feature>
<feature type="domain" description="SMP-30/Gluconolactonase/LRE-like region" evidence="2">
    <location>
        <begin position="61"/>
        <end position="270"/>
    </location>
</feature>
<reference evidence="3 4" key="1">
    <citation type="submission" date="2020-07" db="EMBL/GenBank/DDBJ databases">
        <title>Sequencing the genomes of 1000 actinobacteria strains.</title>
        <authorList>
            <person name="Klenk H.-P."/>
        </authorList>
    </citation>
    <scope>NUCLEOTIDE SEQUENCE [LARGE SCALE GENOMIC DNA]</scope>
    <source>
        <strain evidence="3 4">DSM 19082</strain>
    </source>
</reference>
<dbReference type="AlphaFoldDB" id="A0A852RBE7"/>